<keyword evidence="6 7" id="KW-0804">Transcription</keyword>
<sequence>MTEARGMGWFGGRVAAGVRPVGERRLQLVVGTAHADCSTVLPFPGRVSSSPTLGPRRATAVVPHRRRPEADGEGERMHCPFCRNEDTRVVDSRVFDDGQGIRRRRSCANCGRRFTTVESAVLAVVKRNGVTEPFSREKVMKGVRRACQGRDVSEAALQRLAQQVEDAVRSSGAAEVPSHEVGLAILGPLRDLDEVAYLRFASVYQDFTTIEDFEAAIQALQRDRANRATRA</sequence>
<keyword evidence="5 7" id="KW-0238">DNA-binding</keyword>
<feature type="zinc finger region" evidence="7">
    <location>
        <begin position="79"/>
        <end position="110"/>
    </location>
</feature>
<gene>
    <name evidence="7" type="primary">nrdR</name>
    <name evidence="10" type="ORF">GCM10023147_23300</name>
</gene>
<dbReference type="InterPro" id="IPR005144">
    <property type="entry name" value="ATP-cone_dom"/>
</dbReference>
<dbReference type="PANTHER" id="PTHR30455:SF2">
    <property type="entry name" value="TRANSCRIPTIONAL REPRESSOR NRDR"/>
    <property type="match status" value="1"/>
</dbReference>
<evidence type="ECO:0000256" key="4">
    <source>
        <dbReference type="ARBA" id="ARBA00023015"/>
    </source>
</evidence>
<evidence type="ECO:0000256" key="5">
    <source>
        <dbReference type="ARBA" id="ARBA00023125"/>
    </source>
</evidence>
<keyword evidence="7" id="KW-0862">Zinc</keyword>
<evidence type="ECO:0000256" key="3">
    <source>
        <dbReference type="ARBA" id="ARBA00022840"/>
    </source>
</evidence>
<keyword evidence="7" id="KW-0479">Metal-binding</keyword>
<keyword evidence="7" id="KW-0863">Zinc-finger</keyword>
<organism evidence="10 11">
    <name type="scientific">Tsukamurella soli</name>
    <dbReference type="NCBI Taxonomy" id="644556"/>
    <lineage>
        <taxon>Bacteria</taxon>
        <taxon>Bacillati</taxon>
        <taxon>Actinomycetota</taxon>
        <taxon>Actinomycetes</taxon>
        <taxon>Mycobacteriales</taxon>
        <taxon>Tsukamurellaceae</taxon>
        <taxon>Tsukamurella</taxon>
    </lineage>
</organism>
<protein>
    <recommendedName>
        <fullName evidence="7">Transcriptional repressor NrdR</fullName>
    </recommendedName>
</protein>
<evidence type="ECO:0000256" key="6">
    <source>
        <dbReference type="ARBA" id="ARBA00023163"/>
    </source>
</evidence>
<dbReference type="HAMAP" id="MF_00440">
    <property type="entry name" value="NrdR"/>
    <property type="match status" value="1"/>
</dbReference>
<comment type="function">
    <text evidence="7">Negatively regulates transcription of bacterial ribonucleotide reductase nrd genes and operons by binding to NrdR-boxes.</text>
</comment>
<evidence type="ECO:0000256" key="2">
    <source>
        <dbReference type="ARBA" id="ARBA00022741"/>
    </source>
</evidence>
<comment type="cofactor">
    <cofactor evidence="7">
        <name>Zn(2+)</name>
        <dbReference type="ChEBI" id="CHEBI:29105"/>
    </cofactor>
    <text evidence="7">Binds 1 zinc ion.</text>
</comment>
<dbReference type="InterPro" id="IPR003796">
    <property type="entry name" value="RNR_NrdR-like"/>
</dbReference>
<dbReference type="NCBIfam" id="TIGR00244">
    <property type="entry name" value="transcriptional regulator NrdR"/>
    <property type="match status" value="1"/>
</dbReference>
<keyword evidence="11" id="KW-1185">Reference proteome</keyword>
<keyword evidence="1 7" id="KW-0678">Repressor</keyword>
<proteinExistence type="inferred from homology"/>
<feature type="domain" description="ATP-cone" evidence="9">
    <location>
        <begin position="122"/>
        <end position="212"/>
    </location>
</feature>
<evidence type="ECO:0000256" key="8">
    <source>
        <dbReference type="SAM" id="MobiDB-lite"/>
    </source>
</evidence>
<dbReference type="PANTHER" id="PTHR30455">
    <property type="entry name" value="TRANSCRIPTIONAL REPRESSOR NRDR"/>
    <property type="match status" value="1"/>
</dbReference>
<dbReference type="Pfam" id="PF03477">
    <property type="entry name" value="ATP-cone"/>
    <property type="match status" value="1"/>
</dbReference>
<evidence type="ECO:0000313" key="10">
    <source>
        <dbReference type="EMBL" id="GAA4392998.1"/>
    </source>
</evidence>
<keyword evidence="3 7" id="KW-0067">ATP-binding</keyword>
<reference evidence="11" key="1">
    <citation type="journal article" date="2019" name="Int. J. Syst. Evol. Microbiol.">
        <title>The Global Catalogue of Microorganisms (GCM) 10K type strain sequencing project: providing services to taxonomists for standard genome sequencing and annotation.</title>
        <authorList>
            <consortium name="The Broad Institute Genomics Platform"/>
            <consortium name="The Broad Institute Genome Sequencing Center for Infectious Disease"/>
            <person name="Wu L."/>
            <person name="Ma J."/>
        </authorList>
    </citation>
    <scope>NUCLEOTIDE SEQUENCE [LARGE SCALE GENOMIC DNA]</scope>
    <source>
        <strain evidence="11">JCM 17688</strain>
    </source>
</reference>
<keyword evidence="4 7" id="KW-0805">Transcription regulation</keyword>
<feature type="region of interest" description="Disordered" evidence="8">
    <location>
        <begin position="48"/>
        <end position="75"/>
    </location>
</feature>
<accession>A0ABP8JM90</accession>
<dbReference type="EMBL" id="BAABFR010000031">
    <property type="protein sequence ID" value="GAA4392998.1"/>
    <property type="molecule type" value="Genomic_DNA"/>
</dbReference>
<evidence type="ECO:0000313" key="11">
    <source>
        <dbReference type="Proteomes" id="UP001500635"/>
    </source>
</evidence>
<keyword evidence="2 7" id="KW-0547">Nucleotide-binding</keyword>
<comment type="caution">
    <text evidence="10">The sequence shown here is derived from an EMBL/GenBank/DDBJ whole genome shotgun (WGS) entry which is preliminary data.</text>
</comment>
<comment type="similarity">
    <text evidence="7">Belongs to the NrdR family.</text>
</comment>
<name>A0ABP8JM90_9ACTN</name>
<dbReference type="Pfam" id="PF22811">
    <property type="entry name" value="Zn_ribbon_NrdR"/>
    <property type="match status" value="1"/>
</dbReference>
<evidence type="ECO:0000259" key="9">
    <source>
        <dbReference type="PROSITE" id="PS51161"/>
    </source>
</evidence>
<dbReference type="Proteomes" id="UP001500635">
    <property type="component" value="Unassembled WGS sequence"/>
</dbReference>
<evidence type="ECO:0000256" key="1">
    <source>
        <dbReference type="ARBA" id="ARBA00022491"/>
    </source>
</evidence>
<dbReference type="PROSITE" id="PS51161">
    <property type="entry name" value="ATP_CONE"/>
    <property type="match status" value="1"/>
</dbReference>
<evidence type="ECO:0000256" key="7">
    <source>
        <dbReference type="HAMAP-Rule" id="MF_00440"/>
    </source>
</evidence>
<dbReference type="InterPro" id="IPR055173">
    <property type="entry name" value="NrdR-like_N"/>
</dbReference>